<dbReference type="EMBL" id="MLAK01000234">
    <property type="protein sequence ID" value="OHT15343.1"/>
    <property type="molecule type" value="Genomic_DNA"/>
</dbReference>
<comment type="caution">
    <text evidence="3">The sequence shown here is derived from an EMBL/GenBank/DDBJ whole genome shotgun (WGS) entry which is preliminary data.</text>
</comment>
<keyword evidence="1" id="KW-0175">Coiled coil</keyword>
<dbReference type="AlphaFoldDB" id="A0A1J4KVT8"/>
<dbReference type="Gene3D" id="1.10.287.1490">
    <property type="match status" value="1"/>
</dbReference>
<evidence type="ECO:0000256" key="2">
    <source>
        <dbReference type="SAM" id="MobiDB-lite"/>
    </source>
</evidence>
<dbReference type="RefSeq" id="XP_068368479.1">
    <property type="nucleotide sequence ID" value="XM_068514371.1"/>
</dbReference>
<evidence type="ECO:0000313" key="3">
    <source>
        <dbReference type="EMBL" id="OHT15343.1"/>
    </source>
</evidence>
<evidence type="ECO:0000256" key="1">
    <source>
        <dbReference type="SAM" id="Coils"/>
    </source>
</evidence>
<keyword evidence="4" id="KW-1185">Reference proteome</keyword>
<sequence length="390" mass="45855">MNQNALYPMKLHGFRRVTPKAKVESFDDTADEIELPPRPPNMFTVDPKVAKENAQVIQILKAQRDEYQVKIANLKQQIEAKKQRNAKQKAQFEAQIKSDNDKKRKQEREIQQITEKIPDAPDFDYEKYKLELQEKVDNLLKEKEQAEKRVDELGRKLIESQQKLKDAREKIKSLPQAGNIEALQKAKRQMERERDSKISFYQKQLKDINEQCEELNQKLDESVKKGEKLQAENENLAETYTKLEMGIRKAQKKINFLKQRVDENGKMVTPEYVQQKLKEAENAKNQAISSKRQELEQKYLYAQNNLDVIKEELNDRISNIEQLNQKVNTLTQEIINNKERHKQELKAIVAQHKQNIAKLREQEDNDLKNALLQQRENLIAVMKISQETNL</sequence>
<organism evidence="3 4">
    <name type="scientific">Tritrichomonas foetus</name>
    <dbReference type="NCBI Taxonomy" id="1144522"/>
    <lineage>
        <taxon>Eukaryota</taxon>
        <taxon>Metamonada</taxon>
        <taxon>Parabasalia</taxon>
        <taxon>Tritrichomonadida</taxon>
        <taxon>Tritrichomonadidae</taxon>
        <taxon>Tritrichomonas</taxon>
    </lineage>
</organism>
<dbReference type="Proteomes" id="UP000179807">
    <property type="component" value="Unassembled WGS sequence"/>
</dbReference>
<reference evidence="3" key="1">
    <citation type="submission" date="2016-10" db="EMBL/GenBank/DDBJ databases">
        <authorList>
            <person name="Benchimol M."/>
            <person name="Almeida L.G."/>
            <person name="Vasconcelos A.T."/>
            <person name="Perreira-Neves A."/>
            <person name="Rosa I.A."/>
            <person name="Tasca T."/>
            <person name="Bogo M.R."/>
            <person name="de Souza W."/>
        </authorList>
    </citation>
    <scope>NUCLEOTIDE SEQUENCE [LARGE SCALE GENOMIC DNA]</scope>
    <source>
        <strain evidence="3">K</strain>
    </source>
</reference>
<dbReference type="GeneID" id="94849075"/>
<feature type="region of interest" description="Disordered" evidence="2">
    <location>
        <begin position="85"/>
        <end position="109"/>
    </location>
</feature>
<protein>
    <submittedName>
        <fullName evidence="3">Uncharacterized protein</fullName>
    </submittedName>
</protein>
<accession>A0A1J4KVT8</accession>
<evidence type="ECO:0000313" key="4">
    <source>
        <dbReference type="Proteomes" id="UP000179807"/>
    </source>
</evidence>
<gene>
    <name evidence="3" type="ORF">TRFO_42571</name>
</gene>
<dbReference type="VEuPathDB" id="TrichDB:TRFO_42571"/>
<feature type="compositionally biased region" description="Basic and acidic residues" evidence="2">
    <location>
        <begin position="96"/>
        <end position="109"/>
    </location>
</feature>
<name>A0A1J4KVT8_9EUKA</name>
<proteinExistence type="predicted"/>
<dbReference type="OrthoDB" id="10626801at2759"/>
<feature type="coiled-coil region" evidence="1">
    <location>
        <begin position="198"/>
        <end position="369"/>
    </location>
</feature>